<accession>A0ABU7DNT8</accession>
<keyword evidence="3" id="KW-1185">Reference proteome</keyword>
<protein>
    <submittedName>
        <fullName evidence="2">Uncharacterized protein</fullName>
    </submittedName>
</protein>
<evidence type="ECO:0000256" key="1">
    <source>
        <dbReference type="SAM" id="MobiDB-lite"/>
    </source>
</evidence>
<proteinExistence type="predicted"/>
<reference evidence="2 3" key="1">
    <citation type="submission" date="2021-06" db="EMBL/GenBank/DDBJ databases">
        <authorList>
            <person name="Palmer J.M."/>
        </authorList>
    </citation>
    <scope>NUCLEOTIDE SEQUENCE [LARGE SCALE GENOMIC DNA]</scope>
    <source>
        <strain evidence="2 3">CL_MEX2019</strain>
        <tissue evidence="2">Muscle</tissue>
    </source>
</reference>
<evidence type="ECO:0000313" key="3">
    <source>
        <dbReference type="Proteomes" id="UP001352852"/>
    </source>
</evidence>
<feature type="region of interest" description="Disordered" evidence="1">
    <location>
        <begin position="41"/>
        <end position="60"/>
    </location>
</feature>
<dbReference type="Proteomes" id="UP001352852">
    <property type="component" value="Unassembled WGS sequence"/>
</dbReference>
<comment type="caution">
    <text evidence="2">The sequence shown here is derived from an EMBL/GenBank/DDBJ whole genome shotgun (WGS) entry which is preliminary data.</text>
</comment>
<gene>
    <name evidence="2" type="ORF">CHARACLAT_026590</name>
</gene>
<name>A0ABU7DNT8_9TELE</name>
<dbReference type="EMBL" id="JAHUTJ010027824">
    <property type="protein sequence ID" value="MED6275443.1"/>
    <property type="molecule type" value="Genomic_DNA"/>
</dbReference>
<evidence type="ECO:0000313" key="2">
    <source>
        <dbReference type="EMBL" id="MED6275443.1"/>
    </source>
</evidence>
<sequence length="130" mass="14476">MGRGSEEKTGEPECHAFVIISKMIHFSSVQSWENMRNGCSRLKKQRGNSSPGNKPLWVSPAPASNGLRSGNMDLLIFLYQTDFQLSISSGNGQCGGKVNPPARFCFSRDAPNVIKYDWKWQFKGCLLGFL</sequence>
<organism evidence="2 3">
    <name type="scientific">Characodon lateralis</name>
    <dbReference type="NCBI Taxonomy" id="208331"/>
    <lineage>
        <taxon>Eukaryota</taxon>
        <taxon>Metazoa</taxon>
        <taxon>Chordata</taxon>
        <taxon>Craniata</taxon>
        <taxon>Vertebrata</taxon>
        <taxon>Euteleostomi</taxon>
        <taxon>Actinopterygii</taxon>
        <taxon>Neopterygii</taxon>
        <taxon>Teleostei</taxon>
        <taxon>Neoteleostei</taxon>
        <taxon>Acanthomorphata</taxon>
        <taxon>Ovalentaria</taxon>
        <taxon>Atherinomorphae</taxon>
        <taxon>Cyprinodontiformes</taxon>
        <taxon>Goodeidae</taxon>
        <taxon>Characodon</taxon>
    </lineage>
</organism>